<feature type="region of interest" description="Disordered" evidence="1">
    <location>
        <begin position="136"/>
        <end position="192"/>
    </location>
</feature>
<dbReference type="EMBL" id="HBFA01001361">
    <property type="protein sequence ID" value="CAD8648615.1"/>
    <property type="molecule type" value="Transcribed_RNA"/>
</dbReference>
<protein>
    <submittedName>
        <fullName evidence="2">Uncharacterized protein</fullName>
    </submittedName>
</protein>
<organism evidence="2">
    <name type="scientific">Pyramimonas obovata</name>
    <dbReference type="NCBI Taxonomy" id="1411642"/>
    <lineage>
        <taxon>Eukaryota</taxon>
        <taxon>Viridiplantae</taxon>
        <taxon>Chlorophyta</taxon>
        <taxon>Pyramimonadophyceae</taxon>
        <taxon>Pyramimonadales</taxon>
        <taxon>Pyramimonadaceae</taxon>
        <taxon>Pyramimonas</taxon>
        <taxon>Pyramimonas incertae sedis</taxon>
    </lineage>
</organism>
<evidence type="ECO:0000256" key="1">
    <source>
        <dbReference type="SAM" id="MobiDB-lite"/>
    </source>
</evidence>
<dbReference type="AlphaFoldDB" id="A0A7S0MS09"/>
<proteinExistence type="predicted"/>
<reference evidence="2" key="1">
    <citation type="submission" date="2021-01" db="EMBL/GenBank/DDBJ databases">
        <authorList>
            <person name="Corre E."/>
            <person name="Pelletier E."/>
            <person name="Niang G."/>
            <person name="Scheremetjew M."/>
            <person name="Finn R."/>
            <person name="Kale V."/>
            <person name="Holt S."/>
            <person name="Cochrane G."/>
            <person name="Meng A."/>
            <person name="Brown T."/>
            <person name="Cohen L."/>
        </authorList>
    </citation>
    <scope>NUCLEOTIDE SEQUENCE</scope>
    <source>
        <strain evidence="2">CCMP722</strain>
    </source>
</reference>
<name>A0A7S0MS09_9CHLO</name>
<feature type="compositionally biased region" description="Low complexity" evidence="1">
    <location>
        <begin position="136"/>
        <end position="182"/>
    </location>
</feature>
<gene>
    <name evidence="2" type="ORF">POBO1169_LOCUS652</name>
</gene>
<evidence type="ECO:0000313" key="2">
    <source>
        <dbReference type="EMBL" id="CAD8648615.1"/>
    </source>
</evidence>
<accession>A0A7S0MS09</accession>
<sequence length="466" mass="48391">MGECPPSEILGSSRGTPTLRTGKTCYDQFARAVLISGEDASTAVAFIRCFSPTYRVGVTDNGLPCSGTYTEAKAACENLNITTDDTLSADFSVTLGTVIDDWRLASDVDEAGFACGTGCGADNGMTWLMEMLVDAPTSSPTISPTPGSAAPTTRAPTTSSPTLAPSVAPTKGPTASPTAAPTNAPPPPPLPTGFDLEFTAAFVNQAELASFNTSDFREEFVGAVADELAALGTPVDSEQIRIKSLGLAAAPSGRRLLQTGGGVVTVVSTLLARGVEQGEGYFDAFYDRLTQNASVSLPTLNQTYGALDLSATKINGNHMVATVRLWDQPMPPFANDLAFRREFVTLLTAEVARVAQVPVEHVSVRSISAAPQGGSLAEVEVLFMGAAADAMARKNALAADATATLPAIAQAYGRITAQGTIVRESDISSIRQPDSDDSAATKASSFTGMLFAALATGLLAQLNIRY</sequence>